<protein>
    <submittedName>
        <fullName evidence="2">Cupin domain-containing protein</fullName>
    </submittedName>
</protein>
<proteinExistence type="predicted"/>
<dbReference type="InterPro" id="IPR011051">
    <property type="entry name" value="RmlC_Cupin_sf"/>
</dbReference>
<reference evidence="2" key="1">
    <citation type="submission" date="2024-07" db="EMBL/GenBank/DDBJ databases">
        <title>Halotolerant mesophilic bacterium Ornithinibacillus sp. 4-3, sp. nov., isolated from soil.</title>
        <authorList>
            <person name="Sidarenka A.V."/>
            <person name="Guliayeva D.E."/>
            <person name="Leanovich S.I."/>
            <person name="Hileuskaya K.S."/>
            <person name="Akhremchuk A.E."/>
            <person name="Sikolenko M.A."/>
            <person name="Valentovich L.N."/>
        </authorList>
    </citation>
    <scope>NUCLEOTIDE SEQUENCE</scope>
    <source>
        <strain evidence="2">4-3</strain>
    </source>
</reference>
<dbReference type="InterPro" id="IPR053146">
    <property type="entry name" value="QDO-like"/>
</dbReference>
<dbReference type="Gene3D" id="2.60.120.10">
    <property type="entry name" value="Jelly Rolls"/>
    <property type="match status" value="1"/>
</dbReference>
<dbReference type="AlphaFoldDB" id="A0AB39HVA0"/>
<sequence>MNKEQERLEWKNRIGETLVHPDGRTVTFLEQGIDEKGDFLILEHQIKREGMINGPHWHPMLTESFKVREGRMRFLVDGQEQIVESGGQITVYPNQVHQFGNISEQQLIMTHEIRPPGLHWKMFVLVHKLECEGKMNKKGIPRNPLWLGVAWECIDGYLVGPPKLVQKIFLGGLAKLAKVLGYRI</sequence>
<gene>
    <name evidence="2" type="ORF">AB4Y30_12280</name>
</gene>
<organism evidence="2">
    <name type="scientific">Ornithinibacillus sp. 4-3</name>
    <dbReference type="NCBI Taxonomy" id="3231488"/>
    <lineage>
        <taxon>Bacteria</taxon>
        <taxon>Bacillati</taxon>
        <taxon>Bacillota</taxon>
        <taxon>Bacilli</taxon>
        <taxon>Bacillales</taxon>
        <taxon>Bacillaceae</taxon>
        <taxon>Ornithinibacillus</taxon>
    </lineage>
</organism>
<name>A0AB39HVA0_9BACI</name>
<dbReference type="InterPro" id="IPR014710">
    <property type="entry name" value="RmlC-like_jellyroll"/>
</dbReference>
<feature type="domain" description="Cupin type-2" evidence="1">
    <location>
        <begin position="52"/>
        <end position="109"/>
    </location>
</feature>
<dbReference type="RefSeq" id="WP_368655222.1">
    <property type="nucleotide sequence ID" value="NZ_CP162599.1"/>
</dbReference>
<dbReference type="SUPFAM" id="SSF51182">
    <property type="entry name" value="RmlC-like cupins"/>
    <property type="match status" value="1"/>
</dbReference>
<accession>A0AB39HVA0</accession>
<dbReference type="EMBL" id="CP162599">
    <property type="protein sequence ID" value="XDK34552.1"/>
    <property type="molecule type" value="Genomic_DNA"/>
</dbReference>
<evidence type="ECO:0000313" key="2">
    <source>
        <dbReference type="EMBL" id="XDK34552.1"/>
    </source>
</evidence>
<dbReference type="PANTHER" id="PTHR36440:SF1">
    <property type="entry name" value="PUTATIVE (AFU_ORTHOLOGUE AFUA_8G07350)-RELATED"/>
    <property type="match status" value="1"/>
</dbReference>
<dbReference type="InterPro" id="IPR013096">
    <property type="entry name" value="Cupin_2"/>
</dbReference>
<evidence type="ECO:0000259" key="1">
    <source>
        <dbReference type="Pfam" id="PF07883"/>
    </source>
</evidence>
<dbReference type="PANTHER" id="PTHR36440">
    <property type="entry name" value="PUTATIVE (AFU_ORTHOLOGUE AFUA_8G07350)-RELATED"/>
    <property type="match status" value="1"/>
</dbReference>
<dbReference type="Pfam" id="PF07883">
    <property type="entry name" value="Cupin_2"/>
    <property type="match status" value="1"/>
</dbReference>